<dbReference type="Pfam" id="PF13439">
    <property type="entry name" value="Glyco_transf_4"/>
    <property type="match status" value="1"/>
</dbReference>
<dbReference type="RefSeq" id="WP_377815344.1">
    <property type="nucleotide sequence ID" value="NZ_JBHRSJ010000031.1"/>
</dbReference>
<keyword evidence="2 4" id="KW-0808">Transferase</keyword>
<name>A0ABV7AWG0_9GAMM</name>
<dbReference type="Gene3D" id="3.40.50.2000">
    <property type="entry name" value="Glycogen Phosphorylase B"/>
    <property type="match status" value="2"/>
</dbReference>
<accession>A0ABV7AWG0</accession>
<dbReference type="Pfam" id="PF13692">
    <property type="entry name" value="Glyco_trans_1_4"/>
    <property type="match status" value="1"/>
</dbReference>
<gene>
    <name evidence="4" type="ORF">ACFOJE_15335</name>
</gene>
<proteinExistence type="predicted"/>
<evidence type="ECO:0000256" key="1">
    <source>
        <dbReference type="ARBA" id="ARBA00022676"/>
    </source>
</evidence>
<keyword evidence="5" id="KW-1185">Reference proteome</keyword>
<reference evidence="5" key="1">
    <citation type="journal article" date="2019" name="Int. J. Syst. Evol. Microbiol.">
        <title>The Global Catalogue of Microorganisms (GCM) 10K type strain sequencing project: providing services to taxonomists for standard genome sequencing and annotation.</title>
        <authorList>
            <consortium name="The Broad Institute Genomics Platform"/>
            <consortium name="The Broad Institute Genome Sequencing Center for Infectious Disease"/>
            <person name="Wu L."/>
            <person name="Ma J."/>
        </authorList>
    </citation>
    <scope>NUCLEOTIDE SEQUENCE [LARGE SCALE GENOMIC DNA]</scope>
    <source>
        <strain evidence="5">KCTC 62195</strain>
    </source>
</reference>
<dbReference type="PANTHER" id="PTHR12526:SF510">
    <property type="entry name" value="D-INOSITOL 3-PHOSPHATE GLYCOSYLTRANSFERASE"/>
    <property type="match status" value="1"/>
</dbReference>
<evidence type="ECO:0000259" key="3">
    <source>
        <dbReference type="Pfam" id="PF13439"/>
    </source>
</evidence>
<dbReference type="PANTHER" id="PTHR12526">
    <property type="entry name" value="GLYCOSYLTRANSFERASE"/>
    <property type="match status" value="1"/>
</dbReference>
<evidence type="ECO:0000313" key="4">
    <source>
        <dbReference type="EMBL" id="MFC2973576.1"/>
    </source>
</evidence>
<keyword evidence="1 4" id="KW-0328">Glycosyltransferase</keyword>
<comment type="caution">
    <text evidence="4">The sequence shown here is derived from an EMBL/GenBank/DDBJ whole genome shotgun (WGS) entry which is preliminary data.</text>
</comment>
<protein>
    <submittedName>
        <fullName evidence="4">Glycosyltransferase</fullName>
        <ecNumber evidence="4">2.4.-.-</ecNumber>
    </submittedName>
</protein>
<dbReference type="SUPFAM" id="SSF53756">
    <property type="entry name" value="UDP-Glycosyltransferase/glycogen phosphorylase"/>
    <property type="match status" value="1"/>
</dbReference>
<feature type="domain" description="Glycosyltransferase subfamily 4-like N-terminal" evidence="3">
    <location>
        <begin position="19"/>
        <end position="208"/>
    </location>
</feature>
<evidence type="ECO:0000256" key="2">
    <source>
        <dbReference type="ARBA" id="ARBA00022679"/>
    </source>
</evidence>
<sequence>MTERQRQTIAMLLPSLAAGGVGRSMLRLAGAFRAAGHPVDLLLCRAEGPYLSEVPAGVRVVALRRQNGLSTRLQLARMDPGGMAALARPALLTWRPAPVQPYLADLARYLKRERPATLLSAKTPTNLLALWARRLSGAPTRVVVSERTQLSQAIAMSRKWRWRHIARLVARTYPWADAIAAVSNGVADDLAATTGLPRDLVTTVYNPVVTPGLAVLAGERAPHPWLEDGGAPVIVAAGRLVPQKNFPLLLRAFARLRERRPARLLIFGEGPGRKELESLARALGIAGDLALPGFEANPYAAFARASLFVLSSDYEGLPNVLIEAMACGCPVVSTDCPSGPAEILQGGRWGELVSRDDSEALCAAMLRTLEAPLPKDALRARGGEFTLENSARHYRELLLGTGDRERAASRDNWLPGLAVRGDQTR</sequence>
<dbReference type="EMBL" id="JBHRSJ010000031">
    <property type="protein sequence ID" value="MFC2973576.1"/>
    <property type="molecule type" value="Genomic_DNA"/>
</dbReference>
<dbReference type="CDD" id="cd03811">
    <property type="entry name" value="GT4_GT28_WabH-like"/>
    <property type="match status" value="1"/>
</dbReference>
<dbReference type="InterPro" id="IPR028098">
    <property type="entry name" value="Glyco_trans_4-like_N"/>
</dbReference>
<dbReference type="Proteomes" id="UP001595457">
    <property type="component" value="Unassembled WGS sequence"/>
</dbReference>
<dbReference type="GO" id="GO:0016757">
    <property type="term" value="F:glycosyltransferase activity"/>
    <property type="evidence" value="ECO:0007669"/>
    <property type="project" value="UniProtKB-KW"/>
</dbReference>
<evidence type="ECO:0000313" key="5">
    <source>
        <dbReference type="Proteomes" id="UP001595457"/>
    </source>
</evidence>
<organism evidence="4 5">
    <name type="scientific">Azotobacter bryophylli</name>
    <dbReference type="NCBI Taxonomy" id="1986537"/>
    <lineage>
        <taxon>Bacteria</taxon>
        <taxon>Pseudomonadati</taxon>
        <taxon>Pseudomonadota</taxon>
        <taxon>Gammaproteobacteria</taxon>
        <taxon>Pseudomonadales</taxon>
        <taxon>Pseudomonadaceae</taxon>
        <taxon>Azotobacter</taxon>
    </lineage>
</organism>
<dbReference type="EC" id="2.4.-.-" evidence="4"/>